<keyword evidence="3 4" id="KW-0574">Periplasm</keyword>
<evidence type="ECO:0000256" key="1">
    <source>
        <dbReference type="ARBA" id="ARBA00022448"/>
    </source>
</evidence>
<feature type="chain" id="PRO_5019599609" description="Lipopolysaccharide export system protein LptA" evidence="4">
    <location>
        <begin position="23"/>
        <end position="163"/>
    </location>
</feature>
<feature type="domain" description="Organic solvent tolerance-like N-terminal" evidence="5">
    <location>
        <begin position="32"/>
        <end position="141"/>
    </location>
</feature>
<dbReference type="HAMAP" id="MF_01914">
    <property type="entry name" value="LPS_assembly_LptA"/>
    <property type="match status" value="1"/>
</dbReference>
<dbReference type="AlphaFoldDB" id="A0A437Q802"/>
<dbReference type="GO" id="GO:0009279">
    <property type="term" value="C:cell outer membrane"/>
    <property type="evidence" value="ECO:0007669"/>
    <property type="project" value="TreeGrafter"/>
</dbReference>
<comment type="similarity">
    <text evidence="4">Belongs to the LptA family.</text>
</comment>
<dbReference type="Proteomes" id="UP000282818">
    <property type="component" value="Unassembled WGS sequence"/>
</dbReference>
<dbReference type="Pfam" id="PF03968">
    <property type="entry name" value="LptD_N"/>
    <property type="match status" value="1"/>
</dbReference>
<evidence type="ECO:0000259" key="5">
    <source>
        <dbReference type="Pfam" id="PF03968"/>
    </source>
</evidence>
<accession>A0A437Q802</accession>
<name>A0A437Q802_9GAMM</name>
<dbReference type="InterPro" id="IPR052037">
    <property type="entry name" value="LPS_export_LptA"/>
</dbReference>
<evidence type="ECO:0000313" key="7">
    <source>
        <dbReference type="Proteomes" id="UP000282818"/>
    </source>
</evidence>
<dbReference type="InterPro" id="IPR005653">
    <property type="entry name" value="OstA-like_N"/>
</dbReference>
<comment type="subcellular location">
    <subcellularLocation>
        <location evidence="4">Periplasm</location>
    </subcellularLocation>
</comment>
<feature type="signal peptide" evidence="4">
    <location>
        <begin position="1"/>
        <end position="22"/>
    </location>
</feature>
<keyword evidence="7" id="KW-1185">Reference proteome</keyword>
<evidence type="ECO:0000256" key="2">
    <source>
        <dbReference type="ARBA" id="ARBA00022729"/>
    </source>
</evidence>
<evidence type="ECO:0000256" key="3">
    <source>
        <dbReference type="ARBA" id="ARBA00022764"/>
    </source>
</evidence>
<dbReference type="GO" id="GO:0001530">
    <property type="term" value="F:lipopolysaccharide binding"/>
    <property type="evidence" value="ECO:0007669"/>
    <property type="project" value="InterPro"/>
</dbReference>
<dbReference type="RefSeq" id="WP_127694207.1">
    <property type="nucleotide sequence ID" value="NZ_SACQ01000004.1"/>
</dbReference>
<dbReference type="Gene3D" id="2.60.450.10">
    <property type="entry name" value="Lipopolysaccharide (LPS) transport protein A like domain"/>
    <property type="match status" value="1"/>
</dbReference>
<comment type="subunit">
    <text evidence="4">Component of the lipopolysaccharide transport and assembly complex.</text>
</comment>
<comment type="caution">
    <text evidence="6">The sequence shown here is derived from an EMBL/GenBank/DDBJ whole genome shotgun (WGS) entry which is preliminary data.</text>
</comment>
<dbReference type="EMBL" id="SACQ01000004">
    <property type="protein sequence ID" value="RVU30671.1"/>
    <property type="molecule type" value="Genomic_DNA"/>
</dbReference>
<keyword evidence="1 4" id="KW-0813">Transport</keyword>
<dbReference type="GO" id="GO:0030288">
    <property type="term" value="C:outer membrane-bounded periplasmic space"/>
    <property type="evidence" value="ECO:0007669"/>
    <property type="project" value="TreeGrafter"/>
</dbReference>
<sequence precursor="true">MLIKNSVALVIIGLLLAQQSVALPTDRDQPIHISADSAQMNEQSGTTIYTGNVVMKQGSMEIHAARVELFRKDGDVSRIVATGKPANFRQQPTQDKPITDAFGNSMVYEIAKQTVTIKGQARVEQARDNFTGERIVYQMDKAVVNAYGGSGKVQMVIQPKGKQ</sequence>
<reference evidence="6 7" key="1">
    <citation type="submission" date="2019-01" db="EMBL/GenBank/DDBJ databases">
        <authorList>
            <person name="Chen W.-M."/>
        </authorList>
    </citation>
    <scope>NUCLEOTIDE SEQUENCE [LARGE SCALE GENOMIC DNA]</scope>
    <source>
        <strain evidence="6 7">HPM-16</strain>
    </source>
</reference>
<dbReference type="GO" id="GO:0017089">
    <property type="term" value="F:glycolipid transfer activity"/>
    <property type="evidence" value="ECO:0007669"/>
    <property type="project" value="TreeGrafter"/>
</dbReference>
<proteinExistence type="inferred from homology"/>
<gene>
    <name evidence="4 6" type="primary">lptA</name>
    <name evidence="6" type="ORF">EOE65_10170</name>
</gene>
<protein>
    <recommendedName>
        <fullName evidence="4">Lipopolysaccharide export system protein LptA</fullName>
    </recommendedName>
</protein>
<dbReference type="NCBIfam" id="TIGR03002">
    <property type="entry name" value="outer_YhbN_LptA"/>
    <property type="match status" value="1"/>
</dbReference>
<dbReference type="GO" id="GO:0043165">
    <property type="term" value="P:Gram-negative-bacterium-type cell outer membrane assembly"/>
    <property type="evidence" value="ECO:0007669"/>
    <property type="project" value="UniProtKB-UniRule"/>
</dbReference>
<organism evidence="6 7">
    <name type="scientific">Neptunomonas marina</name>
    <dbReference type="NCBI Taxonomy" id="1815562"/>
    <lineage>
        <taxon>Bacteria</taxon>
        <taxon>Pseudomonadati</taxon>
        <taxon>Pseudomonadota</taxon>
        <taxon>Gammaproteobacteria</taxon>
        <taxon>Oceanospirillales</taxon>
        <taxon>Oceanospirillaceae</taxon>
        <taxon>Neptunomonas</taxon>
    </lineage>
</organism>
<dbReference type="PANTHER" id="PTHR36504">
    <property type="entry name" value="LIPOPOLYSACCHARIDE EXPORT SYSTEM PROTEIN LPTA"/>
    <property type="match status" value="1"/>
</dbReference>
<keyword evidence="2 4" id="KW-0732">Signal</keyword>
<dbReference type="InterPro" id="IPR014340">
    <property type="entry name" value="LptA"/>
</dbReference>
<evidence type="ECO:0000256" key="4">
    <source>
        <dbReference type="HAMAP-Rule" id="MF_01914"/>
    </source>
</evidence>
<dbReference type="GO" id="GO:0015920">
    <property type="term" value="P:lipopolysaccharide transport"/>
    <property type="evidence" value="ECO:0007669"/>
    <property type="project" value="UniProtKB-UniRule"/>
</dbReference>
<evidence type="ECO:0000313" key="6">
    <source>
        <dbReference type="EMBL" id="RVU30671.1"/>
    </source>
</evidence>
<comment type="function">
    <text evidence="4">Involved in the assembly of lipopolysaccharide (LPS). Required for the translocation of LPS from the inner membrane to the outer membrane. May form a bridge between the inner membrane and the outer membrane, via interactions with LptC and LptD, thereby facilitating LPS transfer across the periplasm.</text>
</comment>
<dbReference type="PANTHER" id="PTHR36504:SF1">
    <property type="entry name" value="LIPOPOLYSACCHARIDE EXPORT SYSTEM PROTEIN LPTA"/>
    <property type="match status" value="1"/>
</dbReference>